<keyword evidence="5" id="KW-1003">Cell membrane</keyword>
<comment type="similarity">
    <text evidence="2">Belongs to the YajC family.</text>
</comment>
<dbReference type="RefSeq" id="WP_071543680.1">
    <property type="nucleotide sequence ID" value="NZ_LKAQ01000001.1"/>
</dbReference>
<keyword evidence="6 11" id="KW-0812">Transmembrane</keyword>
<reference evidence="12 13" key="1">
    <citation type="submission" date="2015-09" db="EMBL/GenBank/DDBJ databases">
        <title>Genome of Desulfovibrio dechloracetivorans BerOc1, a mercury methylating strain isolated from highly hydrocarbons and metals contaminated coastal sediments.</title>
        <authorList>
            <person name="Goni Urriza M."/>
            <person name="Gassie C."/>
            <person name="Bouchez O."/>
            <person name="Klopp C."/>
            <person name="Ranchou-Peyruse A."/>
            <person name="Remy G."/>
        </authorList>
    </citation>
    <scope>NUCLEOTIDE SEQUENCE [LARGE SCALE GENOMIC DNA]</scope>
    <source>
        <strain evidence="12 13">BerOc1</strain>
    </source>
</reference>
<dbReference type="Pfam" id="PF02699">
    <property type="entry name" value="YajC"/>
    <property type="match status" value="1"/>
</dbReference>
<accession>A0A1J5MYG7</accession>
<sequence length="121" mass="12676">MFFDSVAYAMAPPAGGDGGAAGGLGGILGGPLPMLVLMFAIFYFLLIRPQQKKQKAHKAMLDDLRKGDKVWTNGGILGTITDIDGDNLTIEIAKGVDVVIKRGFVADKDGGAAPATDKKKK</sequence>
<dbReference type="PRINTS" id="PR01853">
    <property type="entry name" value="YAJCTRNLCASE"/>
</dbReference>
<feature type="transmembrane region" description="Helical" evidence="11">
    <location>
        <begin position="20"/>
        <end position="46"/>
    </location>
</feature>
<dbReference type="EMBL" id="LKAQ01000001">
    <property type="protein sequence ID" value="OIQ51549.1"/>
    <property type="molecule type" value="Genomic_DNA"/>
</dbReference>
<evidence type="ECO:0000256" key="5">
    <source>
        <dbReference type="ARBA" id="ARBA00022475"/>
    </source>
</evidence>
<protein>
    <recommendedName>
        <fullName evidence="3">Sec translocon accessory complex subunit YajC</fullName>
    </recommendedName>
</protein>
<evidence type="ECO:0000256" key="6">
    <source>
        <dbReference type="ARBA" id="ARBA00022692"/>
    </source>
</evidence>
<keyword evidence="9" id="KW-0811">Translocation</keyword>
<evidence type="ECO:0000256" key="3">
    <source>
        <dbReference type="ARBA" id="ARBA00014962"/>
    </source>
</evidence>
<dbReference type="OrthoDB" id="9811406at2"/>
<dbReference type="GO" id="GO:0015031">
    <property type="term" value="P:protein transport"/>
    <property type="evidence" value="ECO:0007669"/>
    <property type="project" value="UniProtKB-KW"/>
</dbReference>
<name>A0A1J5MYG7_9BACT</name>
<comment type="subcellular location">
    <subcellularLocation>
        <location evidence="1">Cell membrane</location>
        <topology evidence="1">Single-pass membrane protein</topology>
    </subcellularLocation>
</comment>
<evidence type="ECO:0000256" key="9">
    <source>
        <dbReference type="ARBA" id="ARBA00023010"/>
    </source>
</evidence>
<keyword evidence="4" id="KW-0813">Transport</keyword>
<keyword evidence="10 11" id="KW-0472">Membrane</keyword>
<dbReference type="PANTHER" id="PTHR33909:SF1">
    <property type="entry name" value="SEC TRANSLOCON ACCESSORY COMPLEX SUBUNIT YAJC"/>
    <property type="match status" value="1"/>
</dbReference>
<gene>
    <name evidence="12" type="ORF">BerOc1_00003</name>
</gene>
<dbReference type="GO" id="GO:0005886">
    <property type="term" value="C:plasma membrane"/>
    <property type="evidence" value="ECO:0007669"/>
    <property type="project" value="UniProtKB-SubCell"/>
</dbReference>
<comment type="caution">
    <text evidence="12">The sequence shown here is derived from an EMBL/GenBank/DDBJ whole genome shotgun (WGS) entry which is preliminary data.</text>
</comment>
<evidence type="ECO:0000313" key="13">
    <source>
        <dbReference type="Proteomes" id="UP000181901"/>
    </source>
</evidence>
<evidence type="ECO:0000256" key="10">
    <source>
        <dbReference type="ARBA" id="ARBA00023136"/>
    </source>
</evidence>
<evidence type="ECO:0000256" key="7">
    <source>
        <dbReference type="ARBA" id="ARBA00022927"/>
    </source>
</evidence>
<dbReference type="AlphaFoldDB" id="A0A1J5MYG7"/>
<keyword evidence="7" id="KW-0653">Protein transport</keyword>
<keyword evidence="8 11" id="KW-1133">Transmembrane helix</keyword>
<evidence type="ECO:0000256" key="4">
    <source>
        <dbReference type="ARBA" id="ARBA00022448"/>
    </source>
</evidence>
<organism evidence="12 13">
    <name type="scientific">Pseudodesulfovibrio hydrargyri</name>
    <dbReference type="NCBI Taxonomy" id="2125990"/>
    <lineage>
        <taxon>Bacteria</taxon>
        <taxon>Pseudomonadati</taxon>
        <taxon>Thermodesulfobacteriota</taxon>
        <taxon>Desulfovibrionia</taxon>
        <taxon>Desulfovibrionales</taxon>
        <taxon>Desulfovibrionaceae</taxon>
    </lineage>
</organism>
<dbReference type="InterPro" id="IPR003849">
    <property type="entry name" value="Preprotein_translocase_YajC"/>
</dbReference>
<evidence type="ECO:0000256" key="8">
    <source>
        <dbReference type="ARBA" id="ARBA00022989"/>
    </source>
</evidence>
<proteinExistence type="inferred from homology"/>
<evidence type="ECO:0000313" key="12">
    <source>
        <dbReference type="EMBL" id="OIQ51549.1"/>
    </source>
</evidence>
<evidence type="ECO:0000256" key="1">
    <source>
        <dbReference type="ARBA" id="ARBA00004162"/>
    </source>
</evidence>
<dbReference type="SMART" id="SM01323">
    <property type="entry name" value="YajC"/>
    <property type="match status" value="1"/>
</dbReference>
<dbReference type="NCBIfam" id="TIGR00739">
    <property type="entry name" value="yajC"/>
    <property type="match status" value="1"/>
</dbReference>
<dbReference type="PANTHER" id="PTHR33909">
    <property type="entry name" value="SEC TRANSLOCON ACCESSORY COMPLEX SUBUNIT YAJC"/>
    <property type="match status" value="1"/>
</dbReference>
<keyword evidence="13" id="KW-1185">Reference proteome</keyword>
<dbReference type="Proteomes" id="UP000181901">
    <property type="component" value="Unassembled WGS sequence"/>
</dbReference>
<evidence type="ECO:0000256" key="2">
    <source>
        <dbReference type="ARBA" id="ARBA00006742"/>
    </source>
</evidence>
<evidence type="ECO:0000256" key="11">
    <source>
        <dbReference type="SAM" id="Phobius"/>
    </source>
</evidence>